<organism evidence="1 2">
    <name type="scientific">Luteolibacter soli</name>
    <dbReference type="NCBI Taxonomy" id="3135280"/>
    <lineage>
        <taxon>Bacteria</taxon>
        <taxon>Pseudomonadati</taxon>
        <taxon>Verrucomicrobiota</taxon>
        <taxon>Verrucomicrobiia</taxon>
        <taxon>Verrucomicrobiales</taxon>
        <taxon>Verrucomicrobiaceae</taxon>
        <taxon>Luteolibacter</taxon>
    </lineage>
</organism>
<proteinExistence type="predicted"/>
<gene>
    <name evidence="1" type="ORF">WKV53_15025</name>
</gene>
<protein>
    <recommendedName>
        <fullName evidence="3">3-methyladenine DNA glycosylase</fullName>
    </recommendedName>
</protein>
<sequence>MAEATAAIRTLSAAEWQERAAGHRARAGRWTGPALRRRAARKAHPVEDFLFSYYPFSFAKLEEWHPEVGIALEESVKLPGCWQKSPYRLQDGVVFADAGLLEAKELARLRWTRELLVATRDRAPNFACHGLHEWAMVYRGADVRHALTTKLRLPQGEIDALVESRPIRCSHFDAFRFFHVEALPLNRLQPTLMERPAFEQPGCVHANMDLYKWAFKSMPWVGSDLLMDCFEQAMELRDLDMRASPYDLSAYGLESVRIETAEGRREYEREQARLAEKAVLLRGRLIGVLERVLG</sequence>
<name>A0ABU9AXH0_9BACT</name>
<accession>A0ABU9AXH0</accession>
<evidence type="ECO:0000313" key="1">
    <source>
        <dbReference type="EMBL" id="MEK7951826.1"/>
    </source>
</evidence>
<dbReference type="Proteomes" id="UP001371305">
    <property type="component" value="Unassembled WGS sequence"/>
</dbReference>
<reference evidence="1 2" key="1">
    <citation type="submission" date="2024-04" db="EMBL/GenBank/DDBJ databases">
        <title>Luteolibacter sp. isolated from soil.</title>
        <authorList>
            <person name="An J."/>
        </authorList>
    </citation>
    <scope>NUCLEOTIDE SEQUENCE [LARGE SCALE GENOMIC DNA]</scope>
    <source>
        <strain evidence="1 2">Y139</strain>
    </source>
</reference>
<evidence type="ECO:0008006" key="3">
    <source>
        <dbReference type="Google" id="ProtNLM"/>
    </source>
</evidence>
<dbReference type="RefSeq" id="WP_341405583.1">
    <property type="nucleotide sequence ID" value="NZ_JBBUKT010000005.1"/>
</dbReference>
<dbReference type="EMBL" id="JBBUKT010000005">
    <property type="protein sequence ID" value="MEK7951826.1"/>
    <property type="molecule type" value="Genomic_DNA"/>
</dbReference>
<evidence type="ECO:0000313" key="2">
    <source>
        <dbReference type="Proteomes" id="UP001371305"/>
    </source>
</evidence>
<keyword evidence="2" id="KW-1185">Reference proteome</keyword>
<comment type="caution">
    <text evidence="1">The sequence shown here is derived from an EMBL/GenBank/DDBJ whole genome shotgun (WGS) entry which is preliminary data.</text>
</comment>